<keyword evidence="2 4" id="KW-0456">Lyase</keyword>
<proteinExistence type="inferred from homology"/>
<dbReference type="GO" id="GO:0009423">
    <property type="term" value="P:chorismate biosynthetic process"/>
    <property type="evidence" value="ECO:0007669"/>
    <property type="project" value="UniProtKB-UniRule"/>
</dbReference>
<feature type="binding site" evidence="4">
    <location>
        <position position="56"/>
    </location>
    <ligand>
        <name>3-dehydroquinate</name>
        <dbReference type="ChEBI" id="CHEBI:32364"/>
    </ligand>
</feature>
<organism evidence="5 6">
    <name type="scientific">Thermotomaculum hydrothermale</name>
    <dbReference type="NCBI Taxonomy" id="981385"/>
    <lineage>
        <taxon>Bacteria</taxon>
        <taxon>Pseudomonadati</taxon>
        <taxon>Acidobacteriota</taxon>
        <taxon>Holophagae</taxon>
        <taxon>Thermotomaculales</taxon>
        <taxon>Thermotomaculaceae</taxon>
        <taxon>Thermotomaculum</taxon>
    </lineage>
</organism>
<gene>
    <name evidence="4 5" type="primary">aroD</name>
    <name evidence="5" type="ORF">TTHT_0745</name>
</gene>
<feature type="binding site" evidence="4">
    <location>
        <position position="173"/>
    </location>
    <ligand>
        <name>3-dehydroquinate</name>
        <dbReference type="ChEBI" id="CHEBI:32364"/>
    </ligand>
</feature>
<feature type="binding site" evidence="4">
    <location>
        <position position="8"/>
    </location>
    <ligand>
        <name>3-dehydroquinate</name>
        <dbReference type="ChEBI" id="CHEBI:32364"/>
    </ligand>
</feature>
<evidence type="ECO:0000256" key="1">
    <source>
        <dbReference type="ARBA" id="ARBA00001864"/>
    </source>
</evidence>
<feature type="binding site" evidence="4">
    <location>
        <begin position="28"/>
        <end position="30"/>
    </location>
    <ligand>
        <name>3-dehydroquinate</name>
        <dbReference type="ChEBI" id="CHEBI:32364"/>
    </ligand>
</feature>
<comment type="subunit">
    <text evidence="4">Homodimer.</text>
</comment>
<sequence length="215" mass="25119">MDFKICVSITESNIDKVKKILKQFNFCELRLDLIKPEISQIEELLAVNRNVIVTCRENQEIDRVSYLKEAIKFQPEYIDIEFETEESVKKELINLCERFGVKRIHSYHNFNETPDYVFLKNIAEKEFERFSPSLIKIATYVKKESDNITLLSLLSLDIPLIVLGMGDYGKKTRLFAPLFGSKITFACVNNKPSAPGQIDYYKMKEFYNILENYSL</sequence>
<dbReference type="GO" id="GO:0008652">
    <property type="term" value="P:amino acid biosynthetic process"/>
    <property type="evidence" value="ECO:0007669"/>
    <property type="project" value="UniProtKB-KW"/>
</dbReference>
<comment type="function">
    <text evidence="4">Involved in the third step of the chorismate pathway, which leads to the biosynthesis of aromatic amino acids. Catalyzes the cis-dehydration of 3-dehydroquinate (DHQ) and introduces the first double bond of the aromatic ring to yield 3-dehydroshikimate.</text>
</comment>
<keyword evidence="4" id="KW-0028">Amino-acid biosynthesis</keyword>
<evidence type="ECO:0000256" key="2">
    <source>
        <dbReference type="ARBA" id="ARBA00023239"/>
    </source>
</evidence>
<feature type="active site" description="Schiff-base intermediate with substrate" evidence="4">
    <location>
        <position position="136"/>
    </location>
</feature>
<dbReference type="PANTHER" id="PTHR43699:SF1">
    <property type="entry name" value="3-DEHYDROQUINATE DEHYDRATASE"/>
    <property type="match status" value="1"/>
</dbReference>
<keyword evidence="3 4" id="KW-0704">Schiff base</keyword>
<dbReference type="GO" id="GO:0003855">
    <property type="term" value="F:3-dehydroquinate dehydratase activity"/>
    <property type="evidence" value="ECO:0007669"/>
    <property type="project" value="UniProtKB-UniRule"/>
</dbReference>
<dbReference type="Gene3D" id="3.20.20.70">
    <property type="entry name" value="Aldolase class I"/>
    <property type="match status" value="1"/>
</dbReference>
<dbReference type="HAMAP" id="MF_00214">
    <property type="entry name" value="AroD"/>
    <property type="match status" value="1"/>
</dbReference>
<dbReference type="Proteomes" id="UP000595564">
    <property type="component" value="Chromosome"/>
</dbReference>
<dbReference type="EMBL" id="AP017470">
    <property type="protein sequence ID" value="BBB32314.1"/>
    <property type="molecule type" value="Genomic_DNA"/>
</dbReference>
<dbReference type="RefSeq" id="WP_201328659.1">
    <property type="nucleotide sequence ID" value="NZ_AP017470.1"/>
</dbReference>
<dbReference type="AlphaFoldDB" id="A0A7R6PEM8"/>
<protein>
    <recommendedName>
        <fullName evidence="4">3-dehydroquinate dehydratase</fullName>
        <shortName evidence="4">3-dehydroquinase</shortName>
        <ecNumber evidence="4">4.2.1.10</ecNumber>
    </recommendedName>
    <alternativeName>
        <fullName evidence="4">Type I DHQase</fullName>
    </alternativeName>
    <alternativeName>
        <fullName evidence="4">Type I dehydroquinase</fullName>
        <shortName evidence="4">DHQ1</shortName>
    </alternativeName>
</protein>
<dbReference type="UniPathway" id="UPA00053">
    <property type="reaction ID" value="UER00086"/>
</dbReference>
<accession>A0A7R6PEM8</accession>
<dbReference type="KEGG" id="thyd:TTHT_0745"/>
<dbReference type="Pfam" id="PF01487">
    <property type="entry name" value="DHquinase_I"/>
    <property type="match status" value="1"/>
</dbReference>
<dbReference type="InterPro" id="IPR013785">
    <property type="entry name" value="Aldolase_TIM"/>
</dbReference>
<comment type="similarity">
    <text evidence="4">Belongs to the type-I 3-dehydroquinase family.</text>
</comment>
<reference evidence="5 6" key="1">
    <citation type="journal article" date="2012" name="Extremophiles">
        <title>Thermotomaculum hydrothermale gen. nov., sp. nov., a novel heterotrophic thermophile within the phylum Acidobacteria from a deep-sea hydrothermal vent chimney in the Southern Okinawa Trough.</title>
        <authorList>
            <person name="Izumi H."/>
            <person name="Nunoura T."/>
            <person name="Miyazaki M."/>
            <person name="Mino S."/>
            <person name="Toki T."/>
            <person name="Takai K."/>
            <person name="Sako Y."/>
            <person name="Sawabe T."/>
            <person name="Nakagawa S."/>
        </authorList>
    </citation>
    <scope>NUCLEOTIDE SEQUENCE [LARGE SCALE GENOMIC DNA]</scope>
    <source>
        <strain evidence="5 6">AC55</strain>
    </source>
</reference>
<dbReference type="SUPFAM" id="SSF51569">
    <property type="entry name" value="Aldolase"/>
    <property type="match status" value="1"/>
</dbReference>
<feature type="active site" description="Proton donor/acceptor" evidence="4">
    <location>
        <position position="108"/>
    </location>
</feature>
<dbReference type="InterPro" id="IPR001381">
    <property type="entry name" value="DHquinase_I"/>
</dbReference>
<evidence type="ECO:0000313" key="6">
    <source>
        <dbReference type="Proteomes" id="UP000595564"/>
    </source>
</evidence>
<dbReference type="EC" id="4.2.1.10" evidence="4"/>
<evidence type="ECO:0000256" key="4">
    <source>
        <dbReference type="HAMAP-Rule" id="MF_00214"/>
    </source>
</evidence>
<dbReference type="PANTHER" id="PTHR43699">
    <property type="entry name" value="3-DEHYDROQUINATE DEHYDRATASE"/>
    <property type="match status" value="1"/>
</dbReference>
<evidence type="ECO:0000256" key="3">
    <source>
        <dbReference type="ARBA" id="ARBA00023270"/>
    </source>
</evidence>
<comment type="pathway">
    <text evidence="4">Metabolic intermediate biosynthesis; chorismate biosynthesis; chorismate from D-erythrose 4-phosphate and phosphoenolpyruvate: step 3/7.</text>
</comment>
<keyword evidence="6" id="KW-1185">Reference proteome</keyword>
<dbReference type="InterPro" id="IPR050146">
    <property type="entry name" value="Type-I_3-dehydroquinase"/>
</dbReference>
<dbReference type="CDD" id="cd00502">
    <property type="entry name" value="DHQase_I"/>
    <property type="match status" value="1"/>
</dbReference>
<dbReference type="GO" id="GO:0009073">
    <property type="term" value="P:aromatic amino acid family biosynthetic process"/>
    <property type="evidence" value="ECO:0007669"/>
    <property type="project" value="UniProtKB-KW"/>
</dbReference>
<dbReference type="GO" id="GO:0046279">
    <property type="term" value="P:3,4-dihydroxybenzoate biosynthetic process"/>
    <property type="evidence" value="ECO:0007669"/>
    <property type="project" value="UniProtKB-ARBA"/>
</dbReference>
<comment type="catalytic activity">
    <reaction evidence="1 4">
        <text>3-dehydroquinate = 3-dehydroshikimate + H2O</text>
        <dbReference type="Rhea" id="RHEA:21096"/>
        <dbReference type="ChEBI" id="CHEBI:15377"/>
        <dbReference type="ChEBI" id="CHEBI:16630"/>
        <dbReference type="ChEBI" id="CHEBI:32364"/>
        <dbReference type="EC" id="4.2.1.10"/>
    </reaction>
</comment>
<name>A0A7R6PEM8_9BACT</name>
<evidence type="ECO:0000313" key="5">
    <source>
        <dbReference type="EMBL" id="BBB32314.1"/>
    </source>
</evidence>
<keyword evidence="4" id="KW-0057">Aromatic amino acid biosynthesis</keyword>
<feature type="binding site" evidence="4">
    <location>
        <position position="197"/>
    </location>
    <ligand>
        <name>3-dehydroquinate</name>
        <dbReference type="ChEBI" id="CHEBI:32364"/>
    </ligand>
</feature>
<feature type="binding site" evidence="4">
    <location>
        <position position="193"/>
    </location>
    <ligand>
        <name>3-dehydroquinate</name>
        <dbReference type="ChEBI" id="CHEBI:32364"/>
    </ligand>
</feature>